<dbReference type="RefSeq" id="WP_135121244.1">
    <property type="nucleotide sequence ID" value="NZ_SPQZ01000006.1"/>
</dbReference>
<dbReference type="AlphaFoldDB" id="A0A4Y9QS59"/>
<evidence type="ECO:0000313" key="3">
    <source>
        <dbReference type="EMBL" id="TFV95299.1"/>
    </source>
</evidence>
<keyword evidence="4" id="KW-1185">Reference proteome</keyword>
<organism evidence="3 4">
    <name type="scientific">Orlajensenia leifsoniae</name>
    <dbReference type="NCBI Taxonomy" id="2561933"/>
    <lineage>
        <taxon>Bacteria</taxon>
        <taxon>Bacillati</taxon>
        <taxon>Actinomycetota</taxon>
        <taxon>Actinomycetes</taxon>
        <taxon>Micrococcales</taxon>
        <taxon>Microbacteriaceae</taxon>
        <taxon>Orlajensenia</taxon>
    </lineage>
</organism>
<comment type="caution">
    <text evidence="3">The sequence shown here is derived from an EMBL/GenBank/DDBJ whole genome shotgun (WGS) entry which is preliminary data.</text>
</comment>
<gene>
    <name evidence="3" type="ORF">E4M00_14705</name>
</gene>
<dbReference type="Pfam" id="PF13349">
    <property type="entry name" value="DUF4097"/>
    <property type="match status" value="1"/>
</dbReference>
<dbReference type="EMBL" id="SPQZ01000006">
    <property type="protein sequence ID" value="TFV95299.1"/>
    <property type="molecule type" value="Genomic_DNA"/>
</dbReference>
<dbReference type="InterPro" id="IPR025164">
    <property type="entry name" value="Toastrack_DUF4097"/>
</dbReference>
<evidence type="ECO:0000256" key="1">
    <source>
        <dbReference type="SAM" id="MobiDB-lite"/>
    </source>
</evidence>
<sequence length="290" mass="30545">MAIEKWVIQPGQTKVIDLELVRKLKVSLIGGRVNIIGHDEPNARVEVSAVTSKELTVEIDGDRLVIDHPMVRWDNFIEVFKGFRGHAKAEVSVLVPRDVELKLGVVTADALIAGLETDARLSTVSGDIVADNITGDLELNSVSGELSVGHHTGRIRANTVSGDLIASGDISRFSADGVSGNIVVDASGTPSYVNSNTVSGNLTLRLVRGDGARYRINTVSGKVQLDDVTVKGTLGKGFERVTGSLDGGSWLDLQANSVAGDVSIVGRTVVPAESPASTDQAEQNDGQAAE</sequence>
<reference evidence="3 4" key="1">
    <citation type="journal article" date="2018" name="J. Microbiol.">
        <title>Leifsonia flava sp. nov., a novel actinobacterium isolated from the rhizosphere of Aquilegia viridiflora.</title>
        <authorList>
            <person name="Cai Y."/>
            <person name="Tao W.Z."/>
            <person name="Ma Y.J."/>
            <person name="Cheng J."/>
            <person name="Zhang M.Y."/>
            <person name="Zhang Y.X."/>
        </authorList>
    </citation>
    <scope>NUCLEOTIDE SEQUENCE [LARGE SCALE GENOMIC DNA]</scope>
    <source>
        <strain evidence="3 4">SYP-B2174</strain>
    </source>
</reference>
<feature type="region of interest" description="Disordered" evidence="1">
    <location>
        <begin position="270"/>
        <end position="290"/>
    </location>
</feature>
<protein>
    <recommendedName>
        <fullName evidence="2">DUF4097 domain-containing protein</fullName>
    </recommendedName>
</protein>
<dbReference type="Proteomes" id="UP000298127">
    <property type="component" value="Unassembled WGS sequence"/>
</dbReference>
<accession>A0A4Y9QS59</accession>
<feature type="domain" description="DUF4097" evidence="2">
    <location>
        <begin position="23"/>
        <end position="227"/>
    </location>
</feature>
<feature type="compositionally biased region" description="Polar residues" evidence="1">
    <location>
        <begin position="275"/>
        <end position="290"/>
    </location>
</feature>
<proteinExistence type="predicted"/>
<evidence type="ECO:0000313" key="4">
    <source>
        <dbReference type="Proteomes" id="UP000298127"/>
    </source>
</evidence>
<evidence type="ECO:0000259" key="2">
    <source>
        <dbReference type="Pfam" id="PF13349"/>
    </source>
</evidence>
<name>A0A4Y9QS59_9MICO</name>